<comment type="catalytic activity">
    <reaction evidence="1">
        <text>adenosine(2030) in 23S rRNA + S-adenosyl-L-methionine = N(6)-methyladenosine(2030) in 23S rRNA + S-adenosyl-L-homocysteine + H(+)</text>
        <dbReference type="Rhea" id="RHEA:43736"/>
        <dbReference type="Rhea" id="RHEA-COMP:10668"/>
        <dbReference type="Rhea" id="RHEA-COMP:10669"/>
        <dbReference type="ChEBI" id="CHEBI:15378"/>
        <dbReference type="ChEBI" id="CHEBI:57856"/>
        <dbReference type="ChEBI" id="CHEBI:59789"/>
        <dbReference type="ChEBI" id="CHEBI:74411"/>
        <dbReference type="ChEBI" id="CHEBI:74449"/>
        <dbReference type="EC" id="2.1.1.266"/>
    </reaction>
</comment>
<feature type="binding site" evidence="1">
    <location>
        <position position="41"/>
    </location>
    <ligand>
        <name>S-adenosyl-L-methionine</name>
        <dbReference type="ChEBI" id="CHEBI:59789"/>
    </ligand>
</feature>
<comment type="function">
    <text evidence="1">Specifically methylates the adenine in position 2030 of 23S rRNA.</text>
</comment>
<dbReference type="EC" id="2.1.1.266" evidence="1"/>
<dbReference type="PANTHER" id="PTHR37426:SF1">
    <property type="entry name" value="RIBOSOMAL RNA LARGE SUBUNIT METHYLTRANSFERASE J"/>
    <property type="match status" value="1"/>
</dbReference>
<dbReference type="AlphaFoldDB" id="A0AAC9PA11"/>
<accession>A0AAC9PA11</accession>
<dbReference type="EMBL" id="CP018191">
    <property type="protein sequence ID" value="APH55759.1"/>
    <property type="molecule type" value="Genomic_DNA"/>
</dbReference>
<dbReference type="Proteomes" id="UP000182373">
    <property type="component" value="Chromosome"/>
</dbReference>
<protein>
    <recommendedName>
        <fullName evidence="1">Ribosomal RNA large subunit methyltransferase J</fullName>
        <ecNumber evidence="1">2.1.1.266</ecNumber>
    </recommendedName>
    <alternativeName>
        <fullName evidence="1">23S rRNA (adenine(2030)-N6)-methyltransferase</fullName>
    </alternativeName>
    <alternativeName>
        <fullName evidence="1">23S rRNA m6A2030 methyltransferase</fullName>
    </alternativeName>
</protein>
<dbReference type="GO" id="GO:0005829">
    <property type="term" value="C:cytosol"/>
    <property type="evidence" value="ECO:0007669"/>
    <property type="project" value="TreeGrafter"/>
</dbReference>
<reference evidence="3" key="1">
    <citation type="submission" date="2016-11" db="EMBL/GenBank/DDBJ databases">
        <title>Comparative genomic and phenotypic analysis of Granulibacter bethesdensis clinical isolates from patients with chronic granulomatous disease.</title>
        <authorList>
            <person name="Zarember K.A."/>
            <person name="Porcella S.F."/>
            <person name="Chu J."/>
            <person name="Ding L."/>
            <person name="Dahlstrom E."/>
            <person name="Barbian K."/>
            <person name="Martens C."/>
            <person name="Sykora L."/>
            <person name="Kramer S."/>
            <person name="Pettinato A.M."/>
            <person name="Hong H."/>
            <person name="Wald G."/>
            <person name="Berg L.J."/>
            <person name="Rogge L.S."/>
            <person name="Greenberg D.E."/>
            <person name="Falcone E.L."/>
            <person name="Neves J.F."/>
            <person name="Simoes M.J."/>
            <person name="Casal M."/>
            <person name="Rodriguez-Lopez F.C."/>
            <person name="Zelazny A."/>
            <person name="Gallin J.I."/>
            <person name="Holland S.M."/>
        </authorList>
    </citation>
    <scope>NUCLEOTIDE SEQUENCE [LARGE SCALE GENOMIC DNA]</scope>
    <source>
        <strain evidence="3">NIH9.1</strain>
    </source>
</reference>
<sequence length="294" mass="32145">MNYRHAFHAGNFADCHKHALMVALLTALRQKEAPFFVLDTHAGSGETLLTDGPAARTGEWREGIGLLLDDPAPALASYLALVKSLGMERSLYPGSPLIARAMLRPQDRMAVCELHPEDGASLAERFRGDPYCAIHRRDGWKALETMLPPKTASSGGVLPRRGLTLIDPPFEQPDEHHRLADAMLTAQRRFPTGMVAGWYPIKGGAPARLLRHQLQDAGLKRVLIAELFLHPPTDTTRLNGSGMAILNPPWQFGDDARAIMQALKTGLKACEIRVDEFGTDGPASAPAVMEHKTQ</sequence>
<dbReference type="GO" id="GO:0036307">
    <property type="term" value="F:23S rRNA (adenine(2030)-N(6))-methyltransferase activity"/>
    <property type="evidence" value="ECO:0007669"/>
    <property type="project" value="UniProtKB-UniRule"/>
</dbReference>
<dbReference type="SUPFAM" id="SSF53335">
    <property type="entry name" value="S-adenosyl-L-methionine-dependent methyltransferases"/>
    <property type="match status" value="1"/>
</dbReference>
<dbReference type="RefSeq" id="WP_072573443.1">
    <property type="nucleotide sequence ID" value="NZ_CP018191.1"/>
</dbReference>
<feature type="binding site" evidence="1">
    <location>
        <begin position="138"/>
        <end position="139"/>
    </location>
    <ligand>
        <name>S-adenosyl-L-methionine</name>
        <dbReference type="ChEBI" id="CHEBI:59789"/>
    </ligand>
</feature>
<gene>
    <name evidence="1" type="primary">rlmJ</name>
    <name evidence="2" type="ORF">GbCGDNIH9_2426</name>
</gene>
<comment type="similarity">
    <text evidence="1">Belongs to the RlmJ family.</text>
</comment>
<feature type="site" description="Interaction with substrate rRNA" evidence="1">
    <location>
        <position position="3"/>
    </location>
</feature>
<keyword evidence="1" id="KW-0694">RNA-binding</keyword>
<feature type="binding site" evidence="1">
    <location>
        <position position="113"/>
    </location>
    <ligand>
        <name>S-adenosyl-L-methionine</name>
        <dbReference type="ChEBI" id="CHEBI:59789"/>
    </ligand>
</feature>
<evidence type="ECO:0000313" key="3">
    <source>
        <dbReference type="Proteomes" id="UP000182373"/>
    </source>
</evidence>
<keyword evidence="1" id="KW-0489">Methyltransferase</keyword>
<organism evidence="2 3">
    <name type="scientific">Granulibacter bethesdensis</name>
    <dbReference type="NCBI Taxonomy" id="364410"/>
    <lineage>
        <taxon>Bacteria</taxon>
        <taxon>Pseudomonadati</taxon>
        <taxon>Pseudomonadota</taxon>
        <taxon>Alphaproteobacteria</taxon>
        <taxon>Acetobacterales</taxon>
        <taxon>Acetobacteraceae</taxon>
        <taxon>Granulibacter</taxon>
    </lineage>
</organism>
<proteinExistence type="inferred from homology"/>
<dbReference type="Pfam" id="PF04378">
    <property type="entry name" value="RsmJ"/>
    <property type="match status" value="1"/>
</dbReference>
<dbReference type="InterPro" id="IPR029063">
    <property type="entry name" value="SAM-dependent_MTases_sf"/>
</dbReference>
<evidence type="ECO:0000313" key="2">
    <source>
        <dbReference type="EMBL" id="APH55759.1"/>
    </source>
</evidence>
<dbReference type="InterPro" id="IPR007473">
    <property type="entry name" value="RlmJ"/>
</dbReference>
<keyword evidence="1" id="KW-0808">Transferase</keyword>
<name>A0AAC9PA11_9PROT</name>
<dbReference type="Gene3D" id="3.40.50.150">
    <property type="entry name" value="Vaccinia Virus protein VP39"/>
    <property type="match status" value="1"/>
</dbReference>
<feature type="active site" description="Proton acceptor" evidence="1">
    <location>
        <position position="167"/>
    </location>
</feature>
<feature type="binding site" evidence="1">
    <location>
        <position position="167"/>
    </location>
    <ligand>
        <name>S-adenosyl-L-methionine</name>
        <dbReference type="ChEBI" id="CHEBI:59789"/>
    </ligand>
</feature>
<comment type="subunit">
    <text evidence="1">Monomer.</text>
</comment>
<dbReference type="GO" id="GO:0003723">
    <property type="term" value="F:RNA binding"/>
    <property type="evidence" value="ECO:0007669"/>
    <property type="project" value="UniProtKB-UniRule"/>
</dbReference>
<keyword evidence="1" id="KW-0949">S-adenosyl-L-methionine</keyword>
<evidence type="ECO:0000256" key="1">
    <source>
        <dbReference type="HAMAP-Rule" id="MF_00934"/>
    </source>
</evidence>
<feature type="binding site" evidence="1">
    <location>
        <position position="18"/>
    </location>
    <ligand>
        <name>S-adenosyl-L-methionine</name>
        <dbReference type="ChEBI" id="CHEBI:59789"/>
    </ligand>
</feature>
<dbReference type="HAMAP" id="MF_00934">
    <property type="entry name" value="23SrRNA_methyltr_J"/>
    <property type="match status" value="1"/>
</dbReference>
<dbReference type="PANTHER" id="PTHR37426">
    <property type="entry name" value="RIBOSOMAL RNA LARGE SUBUNIT METHYLTRANSFERASE J"/>
    <property type="match status" value="1"/>
</dbReference>
<feature type="binding site" evidence="1">
    <location>
        <position position="95"/>
    </location>
    <ligand>
        <name>S-adenosyl-L-methionine</name>
        <dbReference type="ChEBI" id="CHEBI:59789"/>
    </ligand>
</feature>
<dbReference type="GO" id="GO:0070475">
    <property type="term" value="P:rRNA base methylation"/>
    <property type="evidence" value="ECO:0007669"/>
    <property type="project" value="UniProtKB-UniRule"/>
</dbReference>
<keyword evidence="1" id="KW-0698">rRNA processing</keyword>